<sequence>MSSSLFARIWRRIRSPTGYVGKDLEGNRYFEHFNPIPDGRTRRVVKYRRGVEVWEHVSGVRRLPAQWTAWLSHTRQHHPTIQELIADAARIELTRRNAAQLEAKAADERAQLFALRSAQAVASEAIAQPAAERLDPAAVNKQELRKNFAKEQAREPQKDSPLWKHDNDEAEAWTPRAARRRG</sequence>
<dbReference type="InterPro" id="IPR052618">
    <property type="entry name" value="ComplexI_NDUFA12"/>
</dbReference>
<feature type="compositionally biased region" description="Basic and acidic residues" evidence="2">
    <location>
        <begin position="142"/>
        <end position="167"/>
    </location>
</feature>
<dbReference type="AlphaFoldDB" id="A0A9P6HIB3"/>
<name>A0A9P6HIB3_9AGAM</name>
<gene>
    <name evidence="3" type="ORF">BJ322DRAFT_1046227</name>
</gene>
<dbReference type="InterPro" id="IPR007763">
    <property type="entry name" value="NDUFA12"/>
</dbReference>
<evidence type="ECO:0000256" key="1">
    <source>
        <dbReference type="ARBA" id="ARBA00007355"/>
    </source>
</evidence>
<dbReference type="PANTHER" id="PTHR32470:SF2">
    <property type="entry name" value="NADH DEHYDROGENASE [UBIQUINONE] 1 ALPHA SUBCOMPLEX ASSEMBLY FACTOR 2"/>
    <property type="match status" value="1"/>
</dbReference>
<dbReference type="GO" id="GO:0045271">
    <property type="term" value="C:respiratory chain complex I"/>
    <property type="evidence" value="ECO:0007669"/>
    <property type="project" value="InterPro"/>
</dbReference>
<comment type="similarity">
    <text evidence="1">Belongs to the complex I NDUFA12 subunit family.</text>
</comment>
<evidence type="ECO:0000313" key="4">
    <source>
        <dbReference type="Proteomes" id="UP000736335"/>
    </source>
</evidence>
<reference evidence="3" key="2">
    <citation type="submission" date="2020-11" db="EMBL/GenBank/DDBJ databases">
        <authorList>
            <consortium name="DOE Joint Genome Institute"/>
            <person name="Kuo A."/>
            <person name="Miyauchi S."/>
            <person name="Kiss E."/>
            <person name="Drula E."/>
            <person name="Kohler A."/>
            <person name="Sanchez-Garcia M."/>
            <person name="Andreopoulos B."/>
            <person name="Barry K.W."/>
            <person name="Bonito G."/>
            <person name="Buee M."/>
            <person name="Carver A."/>
            <person name="Chen C."/>
            <person name="Cichocki N."/>
            <person name="Clum A."/>
            <person name="Culley D."/>
            <person name="Crous P.W."/>
            <person name="Fauchery L."/>
            <person name="Girlanda M."/>
            <person name="Hayes R."/>
            <person name="Keri Z."/>
            <person name="Labutti K."/>
            <person name="Lipzen A."/>
            <person name="Lombard V."/>
            <person name="Magnuson J."/>
            <person name="Maillard F."/>
            <person name="Morin E."/>
            <person name="Murat C."/>
            <person name="Nolan M."/>
            <person name="Ohm R."/>
            <person name="Pangilinan J."/>
            <person name="Pereira M."/>
            <person name="Perotto S."/>
            <person name="Peter M."/>
            <person name="Riley R."/>
            <person name="Sitrit Y."/>
            <person name="Stielow B."/>
            <person name="Szollosi G."/>
            <person name="Zifcakova L."/>
            <person name="Stursova M."/>
            <person name="Spatafora J.W."/>
            <person name="Tedersoo L."/>
            <person name="Vaario L.-M."/>
            <person name="Yamada A."/>
            <person name="Yan M."/>
            <person name="Wang P."/>
            <person name="Xu J."/>
            <person name="Bruns T."/>
            <person name="Baldrian P."/>
            <person name="Vilgalys R."/>
            <person name="Henrissat B."/>
            <person name="Grigoriev I.V."/>
            <person name="Hibbett D."/>
            <person name="Nagy L.G."/>
            <person name="Martin F.M."/>
        </authorList>
    </citation>
    <scope>NUCLEOTIDE SEQUENCE</scope>
    <source>
        <strain evidence="3">UH-Tt-Lm1</strain>
    </source>
</reference>
<protein>
    <recommendedName>
        <fullName evidence="5">NADH dehydrogenase [ubiquinone] 1 alpha subcomplex subunit 12</fullName>
    </recommendedName>
</protein>
<evidence type="ECO:0000313" key="3">
    <source>
        <dbReference type="EMBL" id="KAF9787963.1"/>
    </source>
</evidence>
<keyword evidence="4" id="KW-1185">Reference proteome</keyword>
<organism evidence="3 4">
    <name type="scientific">Thelephora terrestris</name>
    <dbReference type="NCBI Taxonomy" id="56493"/>
    <lineage>
        <taxon>Eukaryota</taxon>
        <taxon>Fungi</taxon>
        <taxon>Dikarya</taxon>
        <taxon>Basidiomycota</taxon>
        <taxon>Agaricomycotina</taxon>
        <taxon>Agaricomycetes</taxon>
        <taxon>Thelephorales</taxon>
        <taxon>Thelephoraceae</taxon>
        <taxon>Thelephora</taxon>
    </lineage>
</organism>
<dbReference type="OrthoDB" id="10255576at2759"/>
<dbReference type="GO" id="GO:0032981">
    <property type="term" value="P:mitochondrial respiratory chain complex I assembly"/>
    <property type="evidence" value="ECO:0007669"/>
    <property type="project" value="TreeGrafter"/>
</dbReference>
<dbReference type="GO" id="GO:0005739">
    <property type="term" value="C:mitochondrion"/>
    <property type="evidence" value="ECO:0007669"/>
    <property type="project" value="TreeGrafter"/>
</dbReference>
<reference evidence="3" key="1">
    <citation type="journal article" date="2020" name="Nat. Commun.">
        <title>Large-scale genome sequencing of mycorrhizal fungi provides insights into the early evolution of symbiotic traits.</title>
        <authorList>
            <person name="Miyauchi S."/>
            <person name="Kiss E."/>
            <person name="Kuo A."/>
            <person name="Drula E."/>
            <person name="Kohler A."/>
            <person name="Sanchez-Garcia M."/>
            <person name="Morin E."/>
            <person name="Andreopoulos B."/>
            <person name="Barry K.W."/>
            <person name="Bonito G."/>
            <person name="Buee M."/>
            <person name="Carver A."/>
            <person name="Chen C."/>
            <person name="Cichocki N."/>
            <person name="Clum A."/>
            <person name="Culley D."/>
            <person name="Crous P.W."/>
            <person name="Fauchery L."/>
            <person name="Girlanda M."/>
            <person name="Hayes R.D."/>
            <person name="Keri Z."/>
            <person name="LaButti K."/>
            <person name="Lipzen A."/>
            <person name="Lombard V."/>
            <person name="Magnuson J."/>
            <person name="Maillard F."/>
            <person name="Murat C."/>
            <person name="Nolan M."/>
            <person name="Ohm R.A."/>
            <person name="Pangilinan J."/>
            <person name="Pereira M.F."/>
            <person name="Perotto S."/>
            <person name="Peter M."/>
            <person name="Pfister S."/>
            <person name="Riley R."/>
            <person name="Sitrit Y."/>
            <person name="Stielow J.B."/>
            <person name="Szollosi G."/>
            <person name="Zifcakova L."/>
            <person name="Stursova M."/>
            <person name="Spatafora J.W."/>
            <person name="Tedersoo L."/>
            <person name="Vaario L.M."/>
            <person name="Yamada A."/>
            <person name="Yan M."/>
            <person name="Wang P."/>
            <person name="Xu J."/>
            <person name="Bruns T."/>
            <person name="Baldrian P."/>
            <person name="Vilgalys R."/>
            <person name="Dunand C."/>
            <person name="Henrissat B."/>
            <person name="Grigoriev I.V."/>
            <person name="Hibbett D."/>
            <person name="Nagy L.G."/>
            <person name="Martin F.M."/>
        </authorList>
    </citation>
    <scope>NUCLEOTIDE SEQUENCE</scope>
    <source>
        <strain evidence="3">UH-Tt-Lm1</strain>
    </source>
</reference>
<dbReference type="Proteomes" id="UP000736335">
    <property type="component" value="Unassembled WGS sequence"/>
</dbReference>
<proteinExistence type="inferred from homology"/>
<dbReference type="PANTHER" id="PTHR32470">
    <property type="entry name" value="ADH DEHYDROGENASE [UBIQUINONE] 1 ALPHA SUBCOMPLEX ASSEMBLY FACTOR 2"/>
    <property type="match status" value="1"/>
</dbReference>
<dbReference type="EMBL" id="WIUZ02000004">
    <property type="protein sequence ID" value="KAF9787963.1"/>
    <property type="molecule type" value="Genomic_DNA"/>
</dbReference>
<comment type="caution">
    <text evidence="3">The sequence shown here is derived from an EMBL/GenBank/DDBJ whole genome shotgun (WGS) entry which is preliminary data.</text>
</comment>
<feature type="region of interest" description="Disordered" evidence="2">
    <location>
        <begin position="133"/>
        <end position="182"/>
    </location>
</feature>
<evidence type="ECO:0008006" key="5">
    <source>
        <dbReference type="Google" id="ProtNLM"/>
    </source>
</evidence>
<dbReference type="Pfam" id="PF05071">
    <property type="entry name" value="NDUFA12"/>
    <property type="match status" value="1"/>
</dbReference>
<evidence type="ECO:0000256" key="2">
    <source>
        <dbReference type="SAM" id="MobiDB-lite"/>
    </source>
</evidence>
<accession>A0A9P6HIB3</accession>